<feature type="domain" description="Immunoglobulin" evidence="2">
    <location>
        <begin position="235"/>
        <end position="318"/>
    </location>
</feature>
<name>A0A7J6C316_9TELE</name>
<dbReference type="InterPro" id="IPR013783">
    <property type="entry name" value="Ig-like_fold"/>
</dbReference>
<accession>A0A7J6C316</accession>
<proteinExistence type="predicted"/>
<reference evidence="3 4" key="1">
    <citation type="submission" date="2020-04" db="EMBL/GenBank/DDBJ databases">
        <title>Chromosome-level genome assembly of a cyprinid fish Onychostoma macrolepis by integration of Nanopore Sequencing, Bionano and Hi-C technology.</title>
        <authorList>
            <person name="Wang D."/>
        </authorList>
    </citation>
    <scope>NUCLEOTIDE SEQUENCE [LARGE SCALE GENOMIC DNA]</scope>
    <source>
        <strain evidence="3">SWU-2019</strain>
        <tissue evidence="3">Muscle</tissue>
    </source>
</reference>
<keyword evidence="1" id="KW-0472">Membrane</keyword>
<sequence length="464" mass="52458">MQNFYNVQMLESSSAAVLLHLSERNPPVGTRTIPVSGKKEKTSHCHDLSFSDAGKYILHIYYNNDQTELKQQIRTYQLHIHDEISVKAGEEHKLDVLSNANQVVHCKNRTSWREVWSRSSGAQSDLLTDTDGSLTIKEFTANDAGTYRVLDHEGEILITVTITESDTESKGKHYNTDDDETDNTRQHIVWFWVTIVGLTIVLLVLAWIMLPVIKKLNYLNLLLLLCFANHSGTTTVSVSGQKGGNTVLICEYKAREISDISLKSRSKNIPVCPTEECSGRVFKQRNCDVVIKNLSFSDAGKYFLRVYYINDQAELERQIRTYQLHIHDEISVKIGEELKLDVLLSNADKVQHQSRRSTEWMKVWSRTDGGQSERLNIRDGNLIINPFTANDTGTYRALDSEGSVLITVTVTESKKKLDSTDKDKTDDTEQVPVIYWIMSAGLVVYASLLVSTLVALTIQKHTNS</sequence>
<keyword evidence="1" id="KW-1133">Transmembrane helix</keyword>
<feature type="domain" description="Immunoglobulin" evidence="2">
    <location>
        <begin position="327"/>
        <end position="411"/>
    </location>
</feature>
<feature type="domain" description="Immunoglobulin" evidence="2">
    <location>
        <begin position="81"/>
        <end position="161"/>
    </location>
</feature>
<evidence type="ECO:0000313" key="4">
    <source>
        <dbReference type="Proteomes" id="UP000579812"/>
    </source>
</evidence>
<evidence type="ECO:0000313" key="3">
    <source>
        <dbReference type="EMBL" id="KAF4101005.1"/>
    </source>
</evidence>
<gene>
    <name evidence="3" type="ORF">G5714_019201</name>
</gene>
<evidence type="ECO:0000256" key="1">
    <source>
        <dbReference type="SAM" id="Phobius"/>
    </source>
</evidence>
<feature type="transmembrane region" description="Helical" evidence="1">
    <location>
        <begin position="433"/>
        <end position="458"/>
    </location>
</feature>
<dbReference type="Proteomes" id="UP000579812">
    <property type="component" value="Unassembled WGS sequence"/>
</dbReference>
<dbReference type="SMART" id="SM00409">
    <property type="entry name" value="IG"/>
    <property type="match status" value="3"/>
</dbReference>
<feature type="transmembrane region" description="Helical" evidence="1">
    <location>
        <begin position="189"/>
        <end position="210"/>
    </location>
</feature>
<dbReference type="AlphaFoldDB" id="A0A7J6C316"/>
<keyword evidence="1" id="KW-0812">Transmembrane</keyword>
<dbReference type="InterPro" id="IPR003599">
    <property type="entry name" value="Ig_sub"/>
</dbReference>
<comment type="caution">
    <text evidence="3">The sequence shown here is derived from an EMBL/GenBank/DDBJ whole genome shotgun (WGS) entry which is preliminary data.</text>
</comment>
<evidence type="ECO:0000259" key="2">
    <source>
        <dbReference type="SMART" id="SM00409"/>
    </source>
</evidence>
<organism evidence="3 4">
    <name type="scientific">Onychostoma macrolepis</name>
    <dbReference type="NCBI Taxonomy" id="369639"/>
    <lineage>
        <taxon>Eukaryota</taxon>
        <taxon>Metazoa</taxon>
        <taxon>Chordata</taxon>
        <taxon>Craniata</taxon>
        <taxon>Vertebrata</taxon>
        <taxon>Euteleostomi</taxon>
        <taxon>Actinopterygii</taxon>
        <taxon>Neopterygii</taxon>
        <taxon>Teleostei</taxon>
        <taxon>Ostariophysi</taxon>
        <taxon>Cypriniformes</taxon>
        <taxon>Cyprinidae</taxon>
        <taxon>Acrossocheilinae</taxon>
        <taxon>Onychostoma</taxon>
    </lineage>
</organism>
<dbReference type="Gene3D" id="2.60.40.10">
    <property type="entry name" value="Immunoglobulins"/>
    <property type="match status" value="1"/>
</dbReference>
<dbReference type="EMBL" id="JAAMOB010000019">
    <property type="protein sequence ID" value="KAF4101005.1"/>
    <property type="molecule type" value="Genomic_DNA"/>
</dbReference>
<keyword evidence="4" id="KW-1185">Reference proteome</keyword>
<protein>
    <recommendedName>
        <fullName evidence="2">Immunoglobulin domain-containing protein</fullName>
    </recommendedName>
</protein>